<dbReference type="EMBL" id="CM055096">
    <property type="protein sequence ID" value="KAJ7557118.1"/>
    <property type="molecule type" value="Genomic_DNA"/>
</dbReference>
<evidence type="ECO:0000313" key="1">
    <source>
        <dbReference type="EMBL" id="KAJ7557118.1"/>
    </source>
</evidence>
<gene>
    <name evidence="1" type="ORF">O6H91_05G111800</name>
</gene>
<protein>
    <submittedName>
        <fullName evidence="1">Uncharacterized protein</fullName>
    </submittedName>
</protein>
<name>A0ACC2DSB3_DIPCM</name>
<proteinExistence type="predicted"/>
<evidence type="ECO:0000313" key="2">
    <source>
        <dbReference type="Proteomes" id="UP001162992"/>
    </source>
</evidence>
<sequence length="317" mass="35074">MGGGVVGEQMVLLALASLGVIYLLKLALLLLQGVWVAFLRPGKNLSKTYGTWAVVTGATDGIGRAFCFQLAKKRINVVLIGRSKTKLEDLVKEIQTGYGVDARYAEVDFTHPDLDAGMASIAKAVTGLEVGILINNVGMSYPYARFFHELDSELMSNLIRVNIDVTTRMVQLVLPGMLQRKRGAIINIGSGAASIMPADPLYTLYAATKAFVDQFSRSLYVEYKHSGIDVQCQVPLYVATKMAKIKRASLTVPSANTYAKVALRSIGYEPRCTPYWVHSCIWWLISVLPEPLIDTMRLRMNLDIRRRGLLKDAQKKE</sequence>
<reference evidence="2" key="1">
    <citation type="journal article" date="2024" name="Proc. Natl. Acad. Sci. U.S.A.">
        <title>Extraordinary preservation of gene collinearity over three hundred million years revealed in homosporous lycophytes.</title>
        <authorList>
            <person name="Li C."/>
            <person name="Wickell D."/>
            <person name="Kuo L.Y."/>
            <person name="Chen X."/>
            <person name="Nie B."/>
            <person name="Liao X."/>
            <person name="Peng D."/>
            <person name="Ji J."/>
            <person name="Jenkins J."/>
            <person name="Williams M."/>
            <person name="Shu S."/>
            <person name="Plott C."/>
            <person name="Barry K."/>
            <person name="Rajasekar S."/>
            <person name="Grimwood J."/>
            <person name="Han X."/>
            <person name="Sun S."/>
            <person name="Hou Z."/>
            <person name="He W."/>
            <person name="Dai G."/>
            <person name="Sun C."/>
            <person name="Schmutz J."/>
            <person name="Leebens-Mack J.H."/>
            <person name="Li F.W."/>
            <person name="Wang L."/>
        </authorList>
    </citation>
    <scope>NUCLEOTIDE SEQUENCE [LARGE SCALE GENOMIC DNA]</scope>
    <source>
        <strain evidence="2">cv. PW_Plant_1</strain>
    </source>
</reference>
<organism evidence="1 2">
    <name type="scientific">Diphasiastrum complanatum</name>
    <name type="common">Issler's clubmoss</name>
    <name type="synonym">Lycopodium complanatum</name>
    <dbReference type="NCBI Taxonomy" id="34168"/>
    <lineage>
        <taxon>Eukaryota</taxon>
        <taxon>Viridiplantae</taxon>
        <taxon>Streptophyta</taxon>
        <taxon>Embryophyta</taxon>
        <taxon>Tracheophyta</taxon>
        <taxon>Lycopodiopsida</taxon>
        <taxon>Lycopodiales</taxon>
        <taxon>Lycopodiaceae</taxon>
        <taxon>Lycopodioideae</taxon>
        <taxon>Diphasiastrum</taxon>
    </lineage>
</organism>
<keyword evidence="2" id="KW-1185">Reference proteome</keyword>
<dbReference type="Proteomes" id="UP001162992">
    <property type="component" value="Chromosome 5"/>
</dbReference>
<comment type="caution">
    <text evidence="1">The sequence shown here is derived from an EMBL/GenBank/DDBJ whole genome shotgun (WGS) entry which is preliminary data.</text>
</comment>
<accession>A0ACC2DSB3</accession>